<keyword evidence="3" id="KW-1185">Reference proteome</keyword>
<name>W9G616_9MICO</name>
<dbReference type="InterPro" id="IPR012495">
    <property type="entry name" value="TadE-like_dom"/>
</dbReference>
<dbReference type="Pfam" id="PF07811">
    <property type="entry name" value="TadE"/>
    <property type="match status" value="1"/>
</dbReference>
<evidence type="ECO:0000259" key="1">
    <source>
        <dbReference type="Pfam" id="PF07811"/>
    </source>
</evidence>
<organism evidence="2 3">
    <name type="scientific">Intrasporangium oryzae NRRL B-24470</name>
    <dbReference type="NCBI Taxonomy" id="1386089"/>
    <lineage>
        <taxon>Bacteria</taxon>
        <taxon>Bacillati</taxon>
        <taxon>Actinomycetota</taxon>
        <taxon>Actinomycetes</taxon>
        <taxon>Micrococcales</taxon>
        <taxon>Intrasporangiaceae</taxon>
        <taxon>Intrasporangium</taxon>
    </lineage>
</organism>
<dbReference type="PATRIC" id="fig|1386089.3.peg.3553"/>
<feature type="domain" description="TadE-like" evidence="1">
    <location>
        <begin position="1"/>
        <end position="35"/>
    </location>
</feature>
<dbReference type="AlphaFoldDB" id="W9G616"/>
<evidence type="ECO:0000313" key="3">
    <source>
        <dbReference type="Proteomes" id="UP000019489"/>
    </source>
</evidence>
<dbReference type="STRING" id="1386089.N865_16695"/>
<proteinExistence type="predicted"/>
<comment type="caution">
    <text evidence="2">The sequence shown here is derived from an EMBL/GenBank/DDBJ whole genome shotgun (WGS) entry which is preliminary data.</text>
</comment>
<dbReference type="eggNOG" id="ENOG5032T1V">
    <property type="taxonomic scope" value="Bacteria"/>
</dbReference>
<dbReference type="Proteomes" id="UP000019489">
    <property type="component" value="Unassembled WGS sequence"/>
</dbReference>
<gene>
    <name evidence="2" type="ORF">N865_16695</name>
</gene>
<evidence type="ECO:0000313" key="2">
    <source>
        <dbReference type="EMBL" id="EWT00238.1"/>
    </source>
</evidence>
<protein>
    <submittedName>
        <fullName evidence="2">Pilus assembly protein TadE</fullName>
    </submittedName>
</protein>
<reference evidence="2 3" key="1">
    <citation type="submission" date="2013-08" db="EMBL/GenBank/DDBJ databases">
        <title>Intrasporangium oryzae NRRL B-24470.</title>
        <authorList>
            <person name="Liu H."/>
            <person name="Wang G."/>
        </authorList>
    </citation>
    <scope>NUCLEOTIDE SEQUENCE [LARGE SCALE GENOMIC DNA]</scope>
    <source>
        <strain evidence="2 3">NRRL B-24470</strain>
    </source>
</reference>
<accession>W9G616</accession>
<sequence length="118" mass="11618">MVVGLLLFVALAVFQLGLALYVRNTLTAAASEGARYGARADADPADGADRAASLITSALNASFASDVTAVAGQTPAGVRIVEVTVTAPLPVIGPIGLAGGLTVTGRAFAEEQVGGAPP</sequence>
<dbReference type="EMBL" id="AWSA01000050">
    <property type="protein sequence ID" value="EWT00238.1"/>
    <property type="molecule type" value="Genomic_DNA"/>
</dbReference>